<dbReference type="Gene3D" id="2.30.330.10">
    <property type="entry name" value="SpoA-like"/>
    <property type="match status" value="1"/>
</dbReference>
<comment type="caution">
    <text evidence="13">The sequence shown here is derived from an EMBL/GenBank/DDBJ whole genome shotgun (WGS) entry which is preliminary data.</text>
</comment>
<evidence type="ECO:0000256" key="1">
    <source>
        <dbReference type="ARBA" id="ARBA00004117"/>
    </source>
</evidence>
<comment type="similarity">
    <text evidence="3">Belongs to the FliM family.</text>
</comment>
<dbReference type="InterPro" id="IPR001543">
    <property type="entry name" value="FliN-like_C"/>
</dbReference>
<keyword evidence="5" id="KW-1003">Cell membrane</keyword>
<keyword evidence="13" id="KW-0966">Cell projection</keyword>
<dbReference type="PANTHER" id="PTHR30034:SF6">
    <property type="entry name" value="YOP PROTEINS TRANSLOCATION PROTEIN Q"/>
    <property type="match status" value="1"/>
</dbReference>
<gene>
    <name evidence="13" type="primary">fliM</name>
    <name evidence="13" type="ORF">GCM10011395_12700</name>
</gene>
<evidence type="ECO:0000256" key="7">
    <source>
        <dbReference type="ARBA" id="ARBA00022779"/>
    </source>
</evidence>
<feature type="domain" description="Flagellar motor switch protein FliN-like C-terminal" evidence="12">
    <location>
        <begin position="247"/>
        <end position="314"/>
    </location>
</feature>
<protein>
    <recommendedName>
        <fullName evidence="4">Flagellar motor switch protein FliM</fullName>
    </recommendedName>
</protein>
<keyword evidence="8" id="KW-0472">Membrane</keyword>
<evidence type="ECO:0000256" key="3">
    <source>
        <dbReference type="ARBA" id="ARBA00011049"/>
    </source>
</evidence>
<evidence type="ECO:0000256" key="4">
    <source>
        <dbReference type="ARBA" id="ARBA00021898"/>
    </source>
</evidence>
<evidence type="ECO:0000256" key="5">
    <source>
        <dbReference type="ARBA" id="ARBA00022475"/>
    </source>
</evidence>
<dbReference type="Proteomes" id="UP000618591">
    <property type="component" value="Unassembled WGS sequence"/>
</dbReference>
<evidence type="ECO:0000313" key="14">
    <source>
        <dbReference type="Proteomes" id="UP000618591"/>
    </source>
</evidence>
<comment type="subcellular location">
    <subcellularLocation>
        <location evidence="1">Bacterial flagellum basal body</location>
    </subcellularLocation>
    <subcellularLocation>
        <location evidence="2">Cell membrane</location>
        <topology evidence="2">Peripheral membrane protein</topology>
    </subcellularLocation>
</comment>
<evidence type="ECO:0000256" key="11">
    <source>
        <dbReference type="SAM" id="MobiDB-lite"/>
    </source>
</evidence>
<feature type="region of interest" description="Disordered" evidence="11">
    <location>
        <begin position="1"/>
        <end position="24"/>
    </location>
</feature>
<keyword evidence="13" id="KW-0282">Flagellum</keyword>
<proteinExistence type="inferred from homology"/>
<comment type="function">
    <text evidence="10">FliM is one of three proteins (FliG, FliN, FliM) that forms the rotor-mounted switch complex (C ring), located at the base of the basal body. This complex interacts with the CheY and CheZ chemotaxis proteins, in addition to contacting components of the motor that determine the direction of flagellar rotation.</text>
</comment>
<sequence length="327" mass="34747">MVNEDLQRASGQTADERRERPRRPAEHVALGVANLNPFGDLHTVQHLSARLARGVRGVFEPLLRKELRCWAEPLVVQRLADYRAERPAGLTAWLPLAMTAAGSLPTGQTLAVLDGRFVMELLDLFFGGTGHTPHDLPGEFTPAAEAMVAQLGTMLAEPMRAAWEPLAKISFVPGHVEGNPSLISDLDIEDAVVVTRFGIAAGAAKPVFLDLLYPVAALKPHGPSLTGKVQGKTAEPDPAWRNGLTRAVMDVRFGVRSVLAEPMVSLSMLMALKAGDVIPISVGGDVPVMVGGDRLGAGTVGTSNGRAAIKLTSISYETTTDLGGNFQ</sequence>
<dbReference type="InterPro" id="IPR001689">
    <property type="entry name" value="Flag_FliM"/>
</dbReference>
<dbReference type="Pfam" id="PF01052">
    <property type="entry name" value="FliMN_C"/>
    <property type="match status" value="1"/>
</dbReference>
<evidence type="ECO:0000313" key="13">
    <source>
        <dbReference type="EMBL" id="GGA43979.1"/>
    </source>
</evidence>
<evidence type="ECO:0000259" key="12">
    <source>
        <dbReference type="Pfam" id="PF01052"/>
    </source>
</evidence>
<accession>A0ABQ1GHY1</accession>
<dbReference type="Gene3D" id="3.40.1550.10">
    <property type="entry name" value="CheC-like"/>
    <property type="match status" value="1"/>
</dbReference>
<dbReference type="InterPro" id="IPR036429">
    <property type="entry name" value="SpoA-like_sf"/>
</dbReference>
<keyword evidence="9" id="KW-0975">Bacterial flagellum</keyword>
<keyword evidence="13" id="KW-0969">Cilium</keyword>
<dbReference type="CDD" id="cd17908">
    <property type="entry name" value="FliM"/>
    <property type="match status" value="1"/>
</dbReference>
<dbReference type="RefSeq" id="WP_188446024.1">
    <property type="nucleotide sequence ID" value="NZ_BMDW01000006.1"/>
</dbReference>
<keyword evidence="14" id="KW-1185">Reference proteome</keyword>
<evidence type="ECO:0000256" key="9">
    <source>
        <dbReference type="ARBA" id="ARBA00023143"/>
    </source>
</evidence>
<dbReference type="PANTHER" id="PTHR30034">
    <property type="entry name" value="FLAGELLAR MOTOR SWITCH PROTEIN FLIM"/>
    <property type="match status" value="1"/>
</dbReference>
<evidence type="ECO:0000256" key="8">
    <source>
        <dbReference type="ARBA" id="ARBA00023136"/>
    </source>
</evidence>
<dbReference type="SUPFAM" id="SSF101801">
    <property type="entry name" value="Surface presentation of antigens (SPOA)"/>
    <property type="match status" value="1"/>
</dbReference>
<organism evidence="13 14">
    <name type="scientific">Sphingomonas psychrolutea</name>
    <dbReference type="NCBI Taxonomy" id="1259676"/>
    <lineage>
        <taxon>Bacteria</taxon>
        <taxon>Pseudomonadati</taxon>
        <taxon>Pseudomonadota</taxon>
        <taxon>Alphaproteobacteria</taxon>
        <taxon>Sphingomonadales</taxon>
        <taxon>Sphingomonadaceae</taxon>
        <taxon>Sphingomonas</taxon>
    </lineage>
</organism>
<reference evidence="14" key="1">
    <citation type="journal article" date="2019" name="Int. J. Syst. Evol. Microbiol.">
        <title>The Global Catalogue of Microorganisms (GCM) 10K type strain sequencing project: providing services to taxonomists for standard genome sequencing and annotation.</title>
        <authorList>
            <consortium name="The Broad Institute Genomics Platform"/>
            <consortium name="The Broad Institute Genome Sequencing Center for Infectious Disease"/>
            <person name="Wu L."/>
            <person name="Ma J."/>
        </authorList>
    </citation>
    <scope>NUCLEOTIDE SEQUENCE [LARGE SCALE GENOMIC DNA]</scope>
    <source>
        <strain evidence="14">CGMCC 1.10106</strain>
    </source>
</reference>
<keyword evidence="6" id="KW-0145">Chemotaxis</keyword>
<evidence type="ECO:0000256" key="2">
    <source>
        <dbReference type="ARBA" id="ARBA00004202"/>
    </source>
</evidence>
<dbReference type="Pfam" id="PF02154">
    <property type="entry name" value="FliM"/>
    <property type="match status" value="1"/>
</dbReference>
<evidence type="ECO:0000256" key="10">
    <source>
        <dbReference type="ARBA" id="ARBA00025044"/>
    </source>
</evidence>
<feature type="compositionally biased region" description="Basic and acidic residues" evidence="11">
    <location>
        <begin position="14"/>
        <end position="24"/>
    </location>
</feature>
<dbReference type="InterPro" id="IPR028976">
    <property type="entry name" value="CheC-like_sf"/>
</dbReference>
<dbReference type="EMBL" id="BMDW01000006">
    <property type="protein sequence ID" value="GGA43979.1"/>
    <property type="molecule type" value="Genomic_DNA"/>
</dbReference>
<keyword evidence="7" id="KW-0283">Flagellar rotation</keyword>
<evidence type="ECO:0000256" key="6">
    <source>
        <dbReference type="ARBA" id="ARBA00022500"/>
    </source>
</evidence>
<name>A0ABQ1GHY1_9SPHN</name>